<feature type="region of interest" description="Disordered" evidence="2">
    <location>
        <begin position="1"/>
        <end position="38"/>
    </location>
</feature>
<gene>
    <name evidence="4" type="primary">LOC116303535</name>
</gene>
<evidence type="ECO:0000256" key="1">
    <source>
        <dbReference type="SAM" id="Coils"/>
    </source>
</evidence>
<name>A0A6P8IPI5_ACTTE</name>
<dbReference type="GeneID" id="116303535"/>
<dbReference type="Proteomes" id="UP000515163">
    <property type="component" value="Unplaced"/>
</dbReference>
<dbReference type="AlphaFoldDB" id="A0A6P8IPI5"/>
<evidence type="ECO:0000313" key="3">
    <source>
        <dbReference type="Proteomes" id="UP000515163"/>
    </source>
</evidence>
<feature type="coiled-coil region" evidence="1">
    <location>
        <begin position="737"/>
        <end position="764"/>
    </location>
</feature>
<feature type="region of interest" description="Disordered" evidence="2">
    <location>
        <begin position="646"/>
        <end position="683"/>
    </location>
</feature>
<dbReference type="PANTHER" id="PTHR18911:SF5">
    <property type="entry name" value="COILED-COIL DOMAIN-CONTAINING PROTEIN 186"/>
    <property type="match status" value="1"/>
</dbReference>
<keyword evidence="1" id="KW-0175">Coiled coil</keyword>
<feature type="compositionally biased region" description="Low complexity" evidence="2">
    <location>
        <begin position="663"/>
        <end position="673"/>
    </location>
</feature>
<dbReference type="KEGG" id="aten:116303535"/>
<dbReference type="PANTHER" id="PTHR18911">
    <property type="entry name" value="CTCL TUMOR ANTIGEN HD-CL-01"/>
    <property type="match status" value="1"/>
</dbReference>
<dbReference type="InterPro" id="IPR038830">
    <property type="entry name" value="CCDC186"/>
</dbReference>
<dbReference type="OrthoDB" id="5583482at2759"/>
<accession>A0A6P8IPI5</accession>
<dbReference type="GO" id="GO:0005802">
    <property type="term" value="C:trans-Golgi network"/>
    <property type="evidence" value="ECO:0007669"/>
    <property type="project" value="TreeGrafter"/>
</dbReference>
<dbReference type="FunCoup" id="A0A6P8IPI5">
    <property type="interactions" value="685"/>
</dbReference>
<dbReference type="GO" id="GO:0099518">
    <property type="term" value="P:vesicle cytoskeletal trafficking"/>
    <property type="evidence" value="ECO:0007669"/>
    <property type="project" value="TreeGrafter"/>
</dbReference>
<dbReference type="SUPFAM" id="SSF57997">
    <property type="entry name" value="Tropomyosin"/>
    <property type="match status" value="1"/>
</dbReference>
<feature type="compositionally biased region" description="Basic and acidic residues" evidence="2">
    <location>
        <begin position="646"/>
        <end position="662"/>
    </location>
</feature>
<dbReference type="GO" id="GO:0031267">
    <property type="term" value="F:small GTPase binding"/>
    <property type="evidence" value="ECO:0007669"/>
    <property type="project" value="TreeGrafter"/>
</dbReference>
<organism evidence="3 4">
    <name type="scientific">Actinia tenebrosa</name>
    <name type="common">Australian red waratah sea anemone</name>
    <dbReference type="NCBI Taxonomy" id="6105"/>
    <lineage>
        <taxon>Eukaryota</taxon>
        <taxon>Metazoa</taxon>
        <taxon>Cnidaria</taxon>
        <taxon>Anthozoa</taxon>
        <taxon>Hexacorallia</taxon>
        <taxon>Actiniaria</taxon>
        <taxon>Actiniidae</taxon>
        <taxon>Actinia</taxon>
    </lineage>
</organism>
<feature type="coiled-coil region" evidence="1">
    <location>
        <begin position="832"/>
        <end position="859"/>
    </location>
</feature>
<proteinExistence type="predicted"/>
<sequence>MSSTVDDPQLDNEEEKETNPQVNGDLCRTNDGIDTENCTDLPQVVSEETQAVLDEVQNDKTLISQTNGLKNENQDVQLVLTEYEHVKDELMKLQAEYQSSIQRERNLCEKLQNFHTEEDNKVSKLSKVNEDLREQLNNVLEELNGKKGELKNVNSTLDSTQKERDKLSTELAKLHIERLEERDGLKEKVKSLDEVNNKLEDELETVKGKMQAHDSAAKRAINAIQKEMALRVDQVTKMYEDALKDKENAVLKMTQLEEDKKKIFVEKELLAGKFIDNNKENEKLRQKIKDTTGDLAKAQASLEEKEKEVLPLQKELTKLKEEINSQAVKVKWAQNRLKNELEAHKETKTKLSQTTQKLKEAREEGEMIRSNCQALIKKYQESEEMKSSSLDQKLKEKEDELKKNEQEIADQDEIYRVKVQELVNLRNEQRIYVEEIKDLKAKVILLEEKITLYAVKIAEHEKNELAQKSEIQTLKKELQEVNEFKTKYESEVQTVAKLTEEKERQQKYIHDLESDISGGTSNQSELLEFTEKLTAKNAQLQSEVTSIQTMCESVQKEKNNLEEHLEEIKKQKSTLESQYKEEITSLQKNLEQLTIIVQEKSKAVEQLSLSLEDAKDELQVTRRKNNASIKDLTRQLQQSRKLVDKLESNHHGSKESLDDDSKSSSTSSLDKLSANGSSPVVVNNPAMSACVTDSGMPPNHDAVQIVQPINPPMRTGTEIEPSKKLLVDKICRLQKIHAKKNEKLEFMEEHINALVDEIQKKTRIIQYYTLREESGALAPPMSDLNKARLSRHGGIMASLYSSKPLDSDMTMELSLQINKKLQAVLEDTILKNITLKENLDTLGDEISRLNEELTAYKRRR</sequence>
<dbReference type="InParanoid" id="A0A6P8IPI5"/>
<evidence type="ECO:0000256" key="2">
    <source>
        <dbReference type="SAM" id="MobiDB-lite"/>
    </source>
</evidence>
<keyword evidence="3" id="KW-1185">Reference proteome</keyword>
<protein>
    <submittedName>
        <fullName evidence="4">Coiled-coil domain-containing protein 186-like</fullName>
    </submittedName>
</protein>
<dbReference type="RefSeq" id="XP_031568951.1">
    <property type="nucleotide sequence ID" value="XM_031713091.1"/>
</dbReference>
<reference evidence="4" key="1">
    <citation type="submission" date="2025-08" db="UniProtKB">
        <authorList>
            <consortium name="RefSeq"/>
        </authorList>
    </citation>
    <scope>IDENTIFICATION</scope>
    <source>
        <tissue evidence="4">Tentacle</tissue>
    </source>
</reference>
<evidence type="ECO:0000313" key="4">
    <source>
        <dbReference type="RefSeq" id="XP_031568951.1"/>
    </source>
</evidence>